<accession>A0A5D0MCT0</accession>
<proteinExistence type="predicted"/>
<dbReference type="InterPro" id="IPR001584">
    <property type="entry name" value="Integrase_cat-core"/>
</dbReference>
<dbReference type="Proteomes" id="UP000324143">
    <property type="component" value="Unassembled WGS sequence"/>
</dbReference>
<gene>
    <name evidence="2" type="ORF">FXF47_07415</name>
</gene>
<keyword evidence="3" id="KW-1185">Reference proteome</keyword>
<sequence length="75" mass="9241">MESFHSSIQREFLDRFEIYGEKKIKELMNEYIFYYNYERLHGAIGYTTLVKYFVRYFKRAKVSVEFVKVCPYNRG</sequence>
<name>A0A5D0MCT0_9BACT</name>
<comment type="caution">
    <text evidence="2">The sequence shown here is derived from an EMBL/GenBank/DDBJ whole genome shotgun (WGS) entry which is preliminary data.</text>
</comment>
<evidence type="ECO:0000259" key="1">
    <source>
        <dbReference type="Pfam" id="PF13683"/>
    </source>
</evidence>
<evidence type="ECO:0000313" key="2">
    <source>
        <dbReference type="EMBL" id="TYB30806.1"/>
    </source>
</evidence>
<reference evidence="2" key="1">
    <citation type="submission" date="2019-08" db="EMBL/GenBank/DDBJ databases">
        <title>Genomic characterization of a novel candidate phylum (ARYD3) from a high temperature, high salinity tertiary oil reservoir in north central Oklahoma, USA.</title>
        <authorList>
            <person name="Youssef N.H."/>
            <person name="Yadav A."/>
            <person name="Elshahed M.S."/>
        </authorList>
    </citation>
    <scope>NUCLEOTIDE SEQUENCE [LARGE SCALE GENOMIC DNA]</scope>
    <source>
        <strain evidence="2">ARYD3</strain>
    </source>
</reference>
<protein>
    <submittedName>
        <fullName evidence="2">Transposase</fullName>
    </submittedName>
</protein>
<dbReference type="GO" id="GO:0015074">
    <property type="term" value="P:DNA integration"/>
    <property type="evidence" value="ECO:0007669"/>
    <property type="project" value="InterPro"/>
</dbReference>
<organism evidence="2 3">
    <name type="scientific">Candidatus Mcinerneyibacterium aminivorans</name>
    <dbReference type="NCBI Taxonomy" id="2703815"/>
    <lineage>
        <taxon>Bacteria</taxon>
        <taxon>Candidatus Macinerneyibacteriota</taxon>
        <taxon>Candidatus Mcinerneyibacteria</taxon>
        <taxon>Candidatus Mcinerneyibacteriales</taxon>
        <taxon>Candidatus Mcinerneyibacteriaceae</taxon>
        <taxon>Candidatus Mcinerneyibacterium</taxon>
    </lineage>
</organism>
<evidence type="ECO:0000313" key="3">
    <source>
        <dbReference type="Proteomes" id="UP000324143"/>
    </source>
</evidence>
<feature type="domain" description="Integrase catalytic" evidence="1">
    <location>
        <begin position="1"/>
        <end position="48"/>
    </location>
</feature>
<dbReference type="EMBL" id="VSIX01000072">
    <property type="protein sequence ID" value="TYB30806.1"/>
    <property type="molecule type" value="Genomic_DNA"/>
</dbReference>
<dbReference type="AlphaFoldDB" id="A0A5D0MCT0"/>
<dbReference type="Pfam" id="PF13683">
    <property type="entry name" value="rve_3"/>
    <property type="match status" value="1"/>
</dbReference>